<feature type="coiled-coil region" evidence="5">
    <location>
        <begin position="34"/>
        <end position="101"/>
    </location>
</feature>
<comment type="similarity">
    <text evidence="2">Belongs to the RmuC family.</text>
</comment>
<dbReference type="Gene3D" id="1.20.5.1230">
    <property type="entry name" value="Apolipoprotein A-I"/>
    <property type="match status" value="1"/>
</dbReference>
<organism evidence="7 8">
    <name type="scientific">Schleiferia thermophila</name>
    <dbReference type="NCBI Taxonomy" id="884107"/>
    <lineage>
        <taxon>Bacteria</taxon>
        <taxon>Pseudomonadati</taxon>
        <taxon>Bacteroidota</taxon>
        <taxon>Flavobacteriia</taxon>
        <taxon>Flavobacteriales</taxon>
        <taxon>Schleiferiaceae</taxon>
        <taxon>Schleiferia</taxon>
    </lineage>
</organism>
<evidence type="ECO:0000256" key="5">
    <source>
        <dbReference type="SAM" id="Coils"/>
    </source>
</evidence>
<dbReference type="PANTHER" id="PTHR30563:SF0">
    <property type="entry name" value="DNA RECOMBINATION PROTEIN RMUC"/>
    <property type="match status" value="1"/>
</dbReference>
<evidence type="ECO:0000256" key="3">
    <source>
        <dbReference type="ARBA" id="ARBA00023054"/>
    </source>
</evidence>
<proteinExistence type="inferred from homology"/>
<evidence type="ECO:0000313" key="7">
    <source>
        <dbReference type="EMBL" id="RCX03949.1"/>
    </source>
</evidence>
<evidence type="ECO:0000256" key="1">
    <source>
        <dbReference type="ARBA" id="ARBA00003416"/>
    </source>
</evidence>
<comment type="caution">
    <text evidence="7">The sequence shown here is derived from an EMBL/GenBank/DDBJ whole genome shotgun (WGS) entry which is preliminary data.</text>
</comment>
<keyword evidence="3 5" id="KW-0175">Coiled coil</keyword>
<accession>A0A369A3Y6</accession>
<feature type="region of interest" description="Disordered" evidence="6">
    <location>
        <begin position="523"/>
        <end position="544"/>
    </location>
</feature>
<evidence type="ECO:0000256" key="4">
    <source>
        <dbReference type="ARBA" id="ARBA00023172"/>
    </source>
</evidence>
<evidence type="ECO:0000256" key="2">
    <source>
        <dbReference type="ARBA" id="ARBA00009840"/>
    </source>
</evidence>
<dbReference type="AlphaFoldDB" id="A0A369A3Y6"/>
<evidence type="ECO:0000256" key="6">
    <source>
        <dbReference type="SAM" id="MobiDB-lite"/>
    </source>
</evidence>
<feature type="compositionally biased region" description="Acidic residues" evidence="6">
    <location>
        <begin position="532"/>
        <end position="544"/>
    </location>
</feature>
<dbReference type="Proteomes" id="UP000253517">
    <property type="component" value="Unassembled WGS sequence"/>
</dbReference>
<comment type="function">
    <text evidence="1">Involved in DNA recombination.</text>
</comment>
<reference evidence="7 8" key="1">
    <citation type="submission" date="2018-07" db="EMBL/GenBank/DDBJ databases">
        <title>Genomic Encyclopedia of Type Strains, Phase IV (KMG-IV): sequencing the most valuable type-strain genomes for metagenomic binning, comparative biology and taxonomic classification.</title>
        <authorList>
            <person name="Goeker M."/>
        </authorList>
    </citation>
    <scope>NUCLEOTIDE SEQUENCE [LARGE SCALE GENOMIC DNA]</scope>
    <source>
        <strain evidence="7 8">DSM 21410</strain>
    </source>
</reference>
<protein>
    <submittedName>
        <fullName evidence="7">DNA recombination protein RmuC</fullName>
    </submittedName>
</protein>
<dbReference type="SUPFAM" id="SSF58113">
    <property type="entry name" value="Apolipoprotein A-I"/>
    <property type="match status" value="1"/>
</dbReference>
<gene>
    <name evidence="7" type="ORF">DES35_102406</name>
</gene>
<keyword evidence="4" id="KW-0233">DNA recombination</keyword>
<feature type="coiled-coil region" evidence="5">
    <location>
        <begin position="155"/>
        <end position="189"/>
    </location>
</feature>
<dbReference type="PANTHER" id="PTHR30563">
    <property type="entry name" value="DNA RECOMBINATION PROTEIN RMUC"/>
    <property type="match status" value="1"/>
</dbReference>
<dbReference type="InterPro" id="IPR003798">
    <property type="entry name" value="DNA_recombination_RmuC"/>
</dbReference>
<name>A0A369A3Y6_9FLAO</name>
<sequence>MTLSIEIALLIVLVVLAIISLIKKPTESVAESVLKNLGDKLLILENNLTRLEKSLKEDLSSQRLELTNALTDNRKELSESIRGFKSELQEVLKDIRDLTAQSLTDINKTLFEKIETLTQATHKAHSENRNEIKETLRIFGDEQKNKLTELTLTMQQQLEKISSKVETNLQQLNQQAKSDNQQFREALTNSFKEFQEVFDKNVRSFNDVQREKFAQLESRQNELVQSTEKKLETIRQTVEEKLDKTLSDRLGQSFETVGKQLLEVQKGLGEMQSLAADVGGLKKVLSNVKLRGGVGEVQLAMLLENILAPSQYEKNVRTKPGSSEPVEFAIKLPGKSEDDGSFIYLPIDAKFPKETFERLLTAYESGNPDEIEVASRNLENTIRKMASDISEKYIYPPNTTDFAILFLPFESIYAEVIRRSALVDQIRDKHKVIISGPTTFAALLNSLQIGFRTLAIQKRSSEVWKLLGAVKTEFEKFGDLLNKARKNIQTGLNQIDEVAGKRSRAISSKLRNVELLPPDESVKYFPEITSPDQEEYEYDPDTDQ</sequence>
<dbReference type="GO" id="GO:0006310">
    <property type="term" value="P:DNA recombination"/>
    <property type="evidence" value="ECO:0007669"/>
    <property type="project" value="UniProtKB-KW"/>
</dbReference>
<evidence type="ECO:0000313" key="8">
    <source>
        <dbReference type="Proteomes" id="UP000253517"/>
    </source>
</evidence>
<keyword evidence="8" id="KW-1185">Reference proteome</keyword>
<dbReference type="Pfam" id="PF02646">
    <property type="entry name" value="RmuC"/>
    <property type="match status" value="1"/>
</dbReference>
<dbReference type="EMBL" id="QPJS01000002">
    <property type="protein sequence ID" value="RCX03949.1"/>
    <property type="molecule type" value="Genomic_DNA"/>
</dbReference>